<reference evidence="2" key="1">
    <citation type="journal article" date="2020" name="Stud. Mycol.">
        <title>101 Dothideomycetes genomes: a test case for predicting lifestyles and emergence of pathogens.</title>
        <authorList>
            <person name="Haridas S."/>
            <person name="Albert R."/>
            <person name="Binder M."/>
            <person name="Bloem J."/>
            <person name="Labutti K."/>
            <person name="Salamov A."/>
            <person name="Andreopoulos B."/>
            <person name="Baker S."/>
            <person name="Barry K."/>
            <person name="Bills G."/>
            <person name="Bluhm B."/>
            <person name="Cannon C."/>
            <person name="Castanera R."/>
            <person name="Culley D."/>
            <person name="Daum C."/>
            <person name="Ezra D."/>
            <person name="Gonzalez J."/>
            <person name="Henrissat B."/>
            <person name="Kuo A."/>
            <person name="Liang C."/>
            <person name="Lipzen A."/>
            <person name="Lutzoni F."/>
            <person name="Magnuson J."/>
            <person name="Mondo S."/>
            <person name="Nolan M."/>
            <person name="Ohm R."/>
            <person name="Pangilinan J."/>
            <person name="Park H.-J."/>
            <person name="Ramirez L."/>
            <person name="Alfaro M."/>
            <person name="Sun H."/>
            <person name="Tritt A."/>
            <person name="Yoshinaga Y."/>
            <person name="Zwiers L.-H."/>
            <person name="Turgeon B."/>
            <person name="Goodwin S."/>
            <person name="Spatafora J."/>
            <person name="Crous P."/>
            <person name="Grigoriev I."/>
        </authorList>
    </citation>
    <scope>NUCLEOTIDE SEQUENCE</scope>
    <source>
        <strain evidence="2">CBS 175.79</strain>
    </source>
</reference>
<evidence type="ECO:0000313" key="2">
    <source>
        <dbReference type="EMBL" id="KAF2012188.1"/>
    </source>
</evidence>
<feature type="signal peptide" evidence="1">
    <location>
        <begin position="1"/>
        <end position="23"/>
    </location>
</feature>
<feature type="chain" id="PRO_5025548609" evidence="1">
    <location>
        <begin position="24"/>
        <end position="140"/>
    </location>
</feature>
<protein>
    <submittedName>
        <fullName evidence="2">Uncharacterized protein</fullName>
    </submittedName>
</protein>
<sequence length="140" mass="15806">MVGIFDQLLLGSCTWFCFWDISALPPTERIIISFFSLLYLGNGTQPTHSCIMGDAPSHIHTHCVLARRHCSTTRMSFLYQANTVQFLLPSNIPQSTQSLFPIQRGIGEGRQPHTKRRLGNYYLGDEGGSAHKQYHTTFCN</sequence>
<dbReference type="EMBL" id="ML978073">
    <property type="protein sequence ID" value="KAF2012188.1"/>
    <property type="molecule type" value="Genomic_DNA"/>
</dbReference>
<gene>
    <name evidence="2" type="ORF">BU24DRAFT_271647</name>
</gene>
<organism evidence="2 3">
    <name type="scientific">Aaosphaeria arxii CBS 175.79</name>
    <dbReference type="NCBI Taxonomy" id="1450172"/>
    <lineage>
        <taxon>Eukaryota</taxon>
        <taxon>Fungi</taxon>
        <taxon>Dikarya</taxon>
        <taxon>Ascomycota</taxon>
        <taxon>Pezizomycotina</taxon>
        <taxon>Dothideomycetes</taxon>
        <taxon>Pleosporomycetidae</taxon>
        <taxon>Pleosporales</taxon>
        <taxon>Pleosporales incertae sedis</taxon>
        <taxon>Aaosphaeria</taxon>
    </lineage>
</organism>
<evidence type="ECO:0000256" key="1">
    <source>
        <dbReference type="SAM" id="SignalP"/>
    </source>
</evidence>
<dbReference type="AlphaFoldDB" id="A0A6A5XG89"/>
<dbReference type="Proteomes" id="UP000799778">
    <property type="component" value="Unassembled WGS sequence"/>
</dbReference>
<proteinExistence type="predicted"/>
<dbReference type="GeneID" id="54279995"/>
<accession>A0A6A5XG89</accession>
<evidence type="ECO:0000313" key="3">
    <source>
        <dbReference type="Proteomes" id="UP000799778"/>
    </source>
</evidence>
<dbReference type="RefSeq" id="XP_033380527.1">
    <property type="nucleotide sequence ID" value="XM_033522598.1"/>
</dbReference>
<keyword evidence="1" id="KW-0732">Signal</keyword>
<keyword evidence="3" id="KW-1185">Reference proteome</keyword>
<name>A0A6A5XG89_9PLEO</name>